<accession>A0AA39CG67</accession>
<name>A0AA39CG67_9EURO</name>
<dbReference type="EMBL" id="JAPDRK010000012">
    <property type="protein sequence ID" value="KAJ9607449.1"/>
    <property type="molecule type" value="Genomic_DNA"/>
</dbReference>
<evidence type="ECO:0000256" key="1">
    <source>
        <dbReference type="SAM" id="MobiDB-lite"/>
    </source>
</evidence>
<keyword evidence="3" id="KW-1185">Reference proteome</keyword>
<sequence length="604" mass="68947">MLALKTMKLPPPPGEHATHHQLPSEVLDHIAGLLYEGSCRQLDTLAAFSLVSNHFRKSALPFLFGTVSHVVRDRLNHREHGLLRRIRQRPHLLGYIHTLHVLRPQEAEDDVYPHGPEAAQEVARELMALDLQVLSECLPLMHRLRRIRLDCSAASAQQILNMVPDDKRYEIILDHLYTSSQWADLMQATTDIASSSQRHQLGLGAFGAPPFQYPAPIKSTYDIISNAVALNLHMSWLLAPSKLQIASSGDTPGRPRFEKQLSCIELRLVIERGCGSPHYSLRDLDLSVVPWTTLRRLAIDWEYSVPMGDFVHKIAPKLRNLRALRLRAEHQRIYHPACPYDAGPGRIYEDPPDFPPFAIDYTESPHLEELEIDGICNHIPIANLLGKSLRSLRLHREDSLFSVYSAESQRSHKDILAAAKLSPNLERLELDIGYIETLWHSVAIPGVDVDVEQYAFLNALPKFRHLKFLRLFPPFVAKDSRRNSRSLYHRLPVADYQAIRILEHLQNECPSLQLLSIAAIPSFMNVDTMFWEVKKQGDTTILTTGHRARNYQHRQMWTGLRRIRSEIKRFKEPQLYLADSDGWLLTRKGQHTIYPGSVYHGSSG</sequence>
<evidence type="ECO:0000313" key="2">
    <source>
        <dbReference type="EMBL" id="KAJ9607449.1"/>
    </source>
</evidence>
<dbReference type="Proteomes" id="UP001172673">
    <property type="component" value="Unassembled WGS sequence"/>
</dbReference>
<evidence type="ECO:0000313" key="3">
    <source>
        <dbReference type="Proteomes" id="UP001172673"/>
    </source>
</evidence>
<comment type="caution">
    <text evidence="2">The sequence shown here is derived from an EMBL/GenBank/DDBJ whole genome shotgun (WGS) entry which is preliminary data.</text>
</comment>
<protein>
    <submittedName>
        <fullName evidence="2">Uncharacterized protein</fullName>
    </submittedName>
</protein>
<organism evidence="2 3">
    <name type="scientific">Cladophialophora chaetospira</name>
    <dbReference type="NCBI Taxonomy" id="386627"/>
    <lineage>
        <taxon>Eukaryota</taxon>
        <taxon>Fungi</taxon>
        <taxon>Dikarya</taxon>
        <taxon>Ascomycota</taxon>
        <taxon>Pezizomycotina</taxon>
        <taxon>Eurotiomycetes</taxon>
        <taxon>Chaetothyriomycetidae</taxon>
        <taxon>Chaetothyriales</taxon>
        <taxon>Herpotrichiellaceae</taxon>
        <taxon>Cladophialophora</taxon>
    </lineage>
</organism>
<gene>
    <name evidence="2" type="ORF">H2200_008522</name>
</gene>
<dbReference type="AlphaFoldDB" id="A0AA39CG67"/>
<feature type="region of interest" description="Disordered" evidence="1">
    <location>
        <begin position="1"/>
        <end position="20"/>
    </location>
</feature>
<reference evidence="2" key="1">
    <citation type="submission" date="2022-10" db="EMBL/GenBank/DDBJ databases">
        <title>Culturing micro-colonial fungi from biological soil crusts in the Mojave desert and describing Neophaeococcomyces mojavensis, and introducing the new genera and species Taxawa tesnikishii.</title>
        <authorList>
            <person name="Kurbessoian T."/>
            <person name="Stajich J.E."/>
        </authorList>
    </citation>
    <scope>NUCLEOTIDE SEQUENCE</scope>
    <source>
        <strain evidence="2">TK_41</strain>
    </source>
</reference>
<proteinExistence type="predicted"/>